<reference evidence="1 2" key="1">
    <citation type="journal article" date="2019" name="Commun. Biol.">
        <title>The bagworm genome reveals a unique fibroin gene that provides high tensile strength.</title>
        <authorList>
            <person name="Kono N."/>
            <person name="Nakamura H."/>
            <person name="Ohtoshi R."/>
            <person name="Tomita M."/>
            <person name="Numata K."/>
            <person name="Arakawa K."/>
        </authorList>
    </citation>
    <scope>NUCLEOTIDE SEQUENCE [LARGE SCALE GENOMIC DNA]</scope>
</reference>
<protein>
    <submittedName>
        <fullName evidence="1">Uncharacterized protein</fullName>
    </submittedName>
</protein>
<accession>A0A4C1V7M5</accession>
<evidence type="ECO:0000313" key="2">
    <source>
        <dbReference type="Proteomes" id="UP000299102"/>
    </source>
</evidence>
<dbReference type="Proteomes" id="UP000299102">
    <property type="component" value="Unassembled WGS sequence"/>
</dbReference>
<organism evidence="1 2">
    <name type="scientific">Eumeta variegata</name>
    <name type="common">Bagworm moth</name>
    <name type="synonym">Eumeta japonica</name>
    <dbReference type="NCBI Taxonomy" id="151549"/>
    <lineage>
        <taxon>Eukaryota</taxon>
        <taxon>Metazoa</taxon>
        <taxon>Ecdysozoa</taxon>
        <taxon>Arthropoda</taxon>
        <taxon>Hexapoda</taxon>
        <taxon>Insecta</taxon>
        <taxon>Pterygota</taxon>
        <taxon>Neoptera</taxon>
        <taxon>Endopterygota</taxon>
        <taxon>Lepidoptera</taxon>
        <taxon>Glossata</taxon>
        <taxon>Ditrysia</taxon>
        <taxon>Tineoidea</taxon>
        <taxon>Psychidae</taxon>
        <taxon>Oiketicinae</taxon>
        <taxon>Eumeta</taxon>
    </lineage>
</organism>
<keyword evidence="2" id="KW-1185">Reference proteome</keyword>
<dbReference type="AlphaFoldDB" id="A0A4C1V7M5"/>
<name>A0A4C1V7M5_EUMVA</name>
<sequence length="268" mass="29765">MDIFRNPEISPVDASLLKGNRISNGGIWLMDRGEGDKPPELSLTKQSVITKAVASRNRITLEMCHYGTLLVQHYHPFRMLIHLEKKGQEIQDRDKLARGLRREAGRVLGGRDMFYLRLPRSIDICPTGFDVSGRLPAGDEGALSLRSAVVEMSLRLHSLGCMGGIVNRNNIDGVVGHGPARVTLTSSHDRRLNAAGQMRARRPQYAELHNQASVDDVSRPVTTRRVPSPLKQDLDTSFEIARVPSSAVNGLDERHKLESSNFESMGLR</sequence>
<proteinExistence type="predicted"/>
<gene>
    <name evidence="1" type="ORF">EVAR_95966_1</name>
</gene>
<evidence type="ECO:0000313" key="1">
    <source>
        <dbReference type="EMBL" id="GBP34861.1"/>
    </source>
</evidence>
<dbReference type="EMBL" id="BGZK01000295">
    <property type="protein sequence ID" value="GBP34861.1"/>
    <property type="molecule type" value="Genomic_DNA"/>
</dbReference>
<comment type="caution">
    <text evidence="1">The sequence shown here is derived from an EMBL/GenBank/DDBJ whole genome shotgun (WGS) entry which is preliminary data.</text>
</comment>